<dbReference type="RefSeq" id="WP_013182562.1">
    <property type="nucleotide sequence ID" value="NC_014225.1"/>
</dbReference>
<dbReference type="Proteomes" id="UP000001505">
    <property type="component" value="Chromosome"/>
</dbReference>
<protein>
    <submittedName>
        <fullName evidence="2">Putative membrane protein</fullName>
    </submittedName>
</protein>
<dbReference type="AlphaFoldDB" id="D6YS09"/>
<dbReference type="KEGG" id="wch:wcw_1505"/>
<keyword evidence="1" id="KW-1133">Transmembrane helix</keyword>
<organism evidence="2 3">
    <name type="scientific">Waddlia chondrophila (strain ATCC VR-1470 / WSU 86-1044)</name>
    <dbReference type="NCBI Taxonomy" id="716544"/>
    <lineage>
        <taxon>Bacteria</taxon>
        <taxon>Pseudomonadati</taxon>
        <taxon>Chlamydiota</taxon>
        <taxon>Chlamydiia</taxon>
        <taxon>Parachlamydiales</taxon>
        <taxon>Waddliaceae</taxon>
        <taxon>Waddlia</taxon>
    </lineage>
</organism>
<accession>D6YS09</accession>
<dbReference type="STRING" id="716544.wcw_1505"/>
<dbReference type="HOGENOM" id="CLU_1073431_0_0_0"/>
<keyword evidence="1" id="KW-0812">Transmembrane</keyword>
<dbReference type="EMBL" id="CP001928">
    <property type="protein sequence ID" value="ADI38854.1"/>
    <property type="molecule type" value="Genomic_DNA"/>
</dbReference>
<gene>
    <name evidence="2" type="ordered locus">wcw_1505</name>
</gene>
<keyword evidence="3" id="KW-1185">Reference proteome</keyword>
<reference evidence="2 3" key="1">
    <citation type="journal article" date="2010" name="PLoS ONE">
        <title>The Waddlia genome: a window into chlamydial biology.</title>
        <authorList>
            <person name="Bertelli C."/>
            <person name="Collyn F."/>
            <person name="Croxatto A."/>
            <person name="Ruckert C."/>
            <person name="Polkinghorne A."/>
            <person name="Kebbi-Beghdadi C."/>
            <person name="Goesmann A."/>
            <person name="Vaughan L."/>
            <person name="Greub G."/>
        </authorList>
    </citation>
    <scope>NUCLEOTIDE SEQUENCE [LARGE SCALE GENOMIC DNA]</scope>
    <source>
        <strain evidence="3">ATCC VR-1470 / WSU 86-1044</strain>
    </source>
</reference>
<proteinExistence type="predicted"/>
<sequence>MNVSSVCAPQYPIENGTKKNLLETVEHGICSIAKNVFEGMRLLFVRSGQIRTNANAFGRVVQLGVHLFSLAEIALMKPGSYAHISSRLGVTKNIIDTVQTLDGVHYFGCKISEKTAAKSLGNAAMFVASVGLGMEILDKCKLLNLGRIAEKIGSVPVLGAATRLGVSFGQVCCGFAAFGYIFFAVDAIERLIEAEDGDKRRQAWIDLAWLVAEIAATCFLIFASSCMVGVIGFGITACVLGTASYLHGIAVRENAAALR</sequence>
<feature type="transmembrane region" description="Helical" evidence="1">
    <location>
        <begin position="230"/>
        <end position="251"/>
    </location>
</feature>
<name>D6YS09_WADCW</name>
<evidence type="ECO:0000313" key="3">
    <source>
        <dbReference type="Proteomes" id="UP000001505"/>
    </source>
</evidence>
<evidence type="ECO:0000256" key="1">
    <source>
        <dbReference type="SAM" id="Phobius"/>
    </source>
</evidence>
<keyword evidence="1" id="KW-0472">Membrane</keyword>
<feature type="transmembrane region" description="Helical" evidence="1">
    <location>
        <begin position="204"/>
        <end position="224"/>
    </location>
</feature>
<feature type="transmembrane region" description="Helical" evidence="1">
    <location>
        <begin position="164"/>
        <end position="183"/>
    </location>
</feature>
<evidence type="ECO:0000313" key="2">
    <source>
        <dbReference type="EMBL" id="ADI38854.1"/>
    </source>
</evidence>